<comment type="similarity">
    <text evidence="1">Belongs to the peptidase M24B family.</text>
</comment>
<keyword evidence="7" id="KW-0031">Aminopeptidase</keyword>
<dbReference type="GO" id="GO:0070006">
    <property type="term" value="F:metalloaminopeptidase activity"/>
    <property type="evidence" value="ECO:0007669"/>
    <property type="project" value="InterPro"/>
</dbReference>
<dbReference type="Pfam" id="PF01321">
    <property type="entry name" value="Creatinase_N"/>
    <property type="match status" value="1"/>
</dbReference>
<dbReference type="SUPFAM" id="SSF55920">
    <property type="entry name" value="Creatinase/aminopeptidase"/>
    <property type="match status" value="1"/>
</dbReference>
<feature type="domain" description="Creatinase N-terminal" evidence="5">
    <location>
        <begin position="7"/>
        <end position="131"/>
    </location>
</feature>
<dbReference type="InterPro" id="IPR000994">
    <property type="entry name" value="Pept_M24"/>
</dbReference>
<evidence type="ECO:0000313" key="7">
    <source>
        <dbReference type="EMBL" id="PPA76687.1"/>
    </source>
</evidence>
<protein>
    <submittedName>
        <fullName evidence="7">Xaa-Pro aminopeptidase</fullName>
    </submittedName>
</protein>
<evidence type="ECO:0000259" key="6">
    <source>
        <dbReference type="Pfam" id="PF16188"/>
    </source>
</evidence>
<dbReference type="InterPro" id="IPR036005">
    <property type="entry name" value="Creatinase/aminopeptidase-like"/>
</dbReference>
<evidence type="ECO:0000259" key="4">
    <source>
        <dbReference type="Pfam" id="PF00557"/>
    </source>
</evidence>
<proteinExistence type="inferred from homology"/>
<sequence length="598" mass="64269">MSSTDARIAQLRQAMSRRGLSAYIVPSSDPHLSEYLPARWQGRRWLSGFTGSVGTLVVTADFAGLWVDSRYWVQAETQLAGTGVQLMKIALASTPGHVDWLAANTRAGDVIGVDGQVLGLGAFRALSAAAAKSGATLEIRVDLLDDIWTDRAGLPDAKIYEHVAPEACVARGDKLAQVRDAMRAHGADVHFICTVDDIAWLLNLRGADVDYNPVFVGHALIGLDHATLFVADGKIDDALRTTLAADGVDVAGYAQAADALASLELDQTLLIDPARVTCGVFHAMDPAVPRIEAINPSTLLKSRKTDAELAHVRQAMAQDGAALCEFFSWFEGALGKETITELTVDEQITAARARRPAYVCPSFATIAGFNANGAMPHYRATPQSHATIEGDGLLLIDSGGQYLGGTTDITRVVAVGTPNADQKVDFTLVLKGMIALSRASFPRGTPSPMLDAIARAPIWEGGAEYGHGTGHGVGYFLNVHEGPQVISYRAMPGPHTAMEPGMITSNEPGIYRPGRWGVRIENLVANRSWLTSELGEFLCFETLTLCPIDTRCIEVSLMRADEIAWLNDYHKTVFERLSPLVQGEALAWLERSTAPISA</sequence>
<evidence type="ECO:0000256" key="1">
    <source>
        <dbReference type="ARBA" id="ARBA00008766"/>
    </source>
</evidence>
<reference evidence="7 8" key="1">
    <citation type="submission" date="2018-02" db="EMBL/GenBank/DDBJ databases">
        <title>Draft Genome of Achromobacter spanius stain 6.</title>
        <authorList>
            <person name="Gunasekera T.S."/>
            <person name="Radwan O."/>
            <person name="Ruiz O.N."/>
        </authorList>
    </citation>
    <scope>NUCLEOTIDE SEQUENCE [LARGE SCALE GENOMIC DNA]</scope>
    <source>
        <strain evidence="7 8">6</strain>
    </source>
</reference>
<dbReference type="Proteomes" id="UP000239990">
    <property type="component" value="Unassembled WGS sequence"/>
</dbReference>
<name>A0A2S5GUC3_9BURK</name>
<dbReference type="InterPro" id="IPR000587">
    <property type="entry name" value="Creatinase_N"/>
</dbReference>
<dbReference type="Pfam" id="PF16188">
    <property type="entry name" value="Peptidase_M24_C"/>
    <property type="match status" value="1"/>
</dbReference>
<dbReference type="Gene3D" id="3.40.350.10">
    <property type="entry name" value="Creatinase/prolidase N-terminal domain"/>
    <property type="match status" value="2"/>
</dbReference>
<dbReference type="InterPro" id="IPR032416">
    <property type="entry name" value="Peptidase_M24_C"/>
</dbReference>
<dbReference type="FunFam" id="3.90.230.10:FF:000004">
    <property type="entry name" value="xaa-Pro aminopeptidase 1 isoform X1"/>
    <property type="match status" value="1"/>
</dbReference>
<evidence type="ECO:0000256" key="2">
    <source>
        <dbReference type="ARBA" id="ARBA00022723"/>
    </source>
</evidence>
<dbReference type="RefSeq" id="WP_104143068.1">
    <property type="nucleotide sequence ID" value="NZ_PREU01000003.1"/>
</dbReference>
<evidence type="ECO:0000259" key="5">
    <source>
        <dbReference type="Pfam" id="PF01321"/>
    </source>
</evidence>
<organism evidence="7 8">
    <name type="scientific">Achromobacter spanius</name>
    <dbReference type="NCBI Taxonomy" id="217203"/>
    <lineage>
        <taxon>Bacteria</taxon>
        <taxon>Pseudomonadati</taxon>
        <taxon>Pseudomonadota</taxon>
        <taxon>Betaproteobacteria</taxon>
        <taxon>Burkholderiales</taxon>
        <taxon>Alcaligenaceae</taxon>
        <taxon>Achromobacter</taxon>
    </lineage>
</organism>
<dbReference type="Gene3D" id="3.90.230.10">
    <property type="entry name" value="Creatinase/methionine aminopeptidase superfamily"/>
    <property type="match status" value="1"/>
</dbReference>
<feature type="domain" description="Peptidase M24" evidence="4">
    <location>
        <begin position="311"/>
        <end position="524"/>
    </location>
</feature>
<dbReference type="InterPro" id="IPR050422">
    <property type="entry name" value="X-Pro_aminopeptidase_P"/>
</dbReference>
<evidence type="ECO:0000313" key="8">
    <source>
        <dbReference type="Proteomes" id="UP000239990"/>
    </source>
</evidence>
<dbReference type="GO" id="GO:0005737">
    <property type="term" value="C:cytoplasm"/>
    <property type="evidence" value="ECO:0007669"/>
    <property type="project" value="UniProtKB-ARBA"/>
</dbReference>
<dbReference type="CDD" id="cd01085">
    <property type="entry name" value="APP"/>
    <property type="match status" value="1"/>
</dbReference>
<dbReference type="SUPFAM" id="SSF53092">
    <property type="entry name" value="Creatinase/prolidase N-terminal domain"/>
    <property type="match status" value="2"/>
</dbReference>
<dbReference type="Pfam" id="PF00557">
    <property type="entry name" value="Peptidase_M24"/>
    <property type="match status" value="1"/>
</dbReference>
<dbReference type="PANTHER" id="PTHR43763">
    <property type="entry name" value="XAA-PRO AMINOPEPTIDASE 1"/>
    <property type="match status" value="1"/>
</dbReference>
<keyword evidence="7" id="KW-0645">Protease</keyword>
<evidence type="ECO:0000256" key="3">
    <source>
        <dbReference type="ARBA" id="ARBA00022801"/>
    </source>
</evidence>
<accession>A0A2S5GUC3</accession>
<dbReference type="InterPro" id="IPR029149">
    <property type="entry name" value="Creatin/AminoP/Spt16_N"/>
</dbReference>
<dbReference type="Pfam" id="PF16189">
    <property type="entry name" value="Creatinase_N_2"/>
    <property type="match status" value="1"/>
</dbReference>
<comment type="caution">
    <text evidence="7">The sequence shown here is derived from an EMBL/GenBank/DDBJ whole genome shotgun (WGS) entry which is preliminary data.</text>
</comment>
<dbReference type="PANTHER" id="PTHR43763:SF6">
    <property type="entry name" value="XAA-PRO AMINOPEPTIDASE 1"/>
    <property type="match status" value="1"/>
</dbReference>
<keyword evidence="3" id="KW-0378">Hydrolase</keyword>
<dbReference type="AlphaFoldDB" id="A0A2S5GUC3"/>
<keyword evidence="2" id="KW-0479">Metal-binding</keyword>
<dbReference type="EMBL" id="PREU01000003">
    <property type="protein sequence ID" value="PPA76687.1"/>
    <property type="molecule type" value="Genomic_DNA"/>
</dbReference>
<dbReference type="GO" id="GO:0046872">
    <property type="term" value="F:metal ion binding"/>
    <property type="evidence" value="ECO:0007669"/>
    <property type="project" value="UniProtKB-KW"/>
</dbReference>
<feature type="domain" description="Peptidase M24 C-terminal" evidence="6">
    <location>
        <begin position="536"/>
        <end position="596"/>
    </location>
</feature>
<gene>
    <name evidence="7" type="ORF">C4E15_07875</name>
</gene>
<dbReference type="InterPro" id="IPR033740">
    <property type="entry name" value="Pept_M24B"/>
</dbReference>
<dbReference type="OrthoDB" id="9806388at2"/>